<dbReference type="Pfam" id="PF04069">
    <property type="entry name" value="OpuAC"/>
    <property type="match status" value="1"/>
</dbReference>
<name>A0ABT5YQ81_9PROT</name>
<evidence type="ECO:0000259" key="2">
    <source>
        <dbReference type="Pfam" id="PF04069"/>
    </source>
</evidence>
<dbReference type="Gene3D" id="3.40.190.10">
    <property type="entry name" value="Periplasmic binding protein-like II"/>
    <property type="match status" value="1"/>
</dbReference>
<reference evidence="3 4" key="1">
    <citation type="submission" date="2023-03" db="EMBL/GenBank/DDBJ databases">
        <title>Fodinicurvata sp. CAU 1616 isolated from sea sendiment.</title>
        <authorList>
            <person name="Kim W."/>
        </authorList>
    </citation>
    <scope>NUCLEOTIDE SEQUENCE [LARGE SCALE GENOMIC DNA]</scope>
    <source>
        <strain evidence="3 4">CAU 1616</strain>
    </source>
</reference>
<gene>
    <name evidence="3" type="primary">proX</name>
    <name evidence="3" type="ORF">P2G67_14185</name>
</gene>
<dbReference type="Gene3D" id="3.40.190.100">
    <property type="entry name" value="Glycine betaine-binding periplasmic protein, domain 2"/>
    <property type="match status" value="1"/>
</dbReference>
<protein>
    <submittedName>
        <fullName evidence="3">Glycine betaine/L-proline ABC transporter substrate-binding protein ProX</fullName>
    </submittedName>
</protein>
<dbReference type="RefSeq" id="WP_275823901.1">
    <property type="nucleotide sequence ID" value="NZ_JARHUD010000009.1"/>
</dbReference>
<dbReference type="Proteomes" id="UP001215503">
    <property type="component" value="Unassembled WGS sequence"/>
</dbReference>
<dbReference type="NCBIfam" id="NF008334">
    <property type="entry name" value="PRK11119.1"/>
    <property type="match status" value="1"/>
</dbReference>
<dbReference type="EMBL" id="JARHUD010000009">
    <property type="protein sequence ID" value="MDF2097126.1"/>
    <property type="molecule type" value="Genomic_DNA"/>
</dbReference>
<comment type="caution">
    <text evidence="3">The sequence shown here is derived from an EMBL/GenBank/DDBJ whole genome shotgun (WGS) entry which is preliminary data.</text>
</comment>
<evidence type="ECO:0000313" key="3">
    <source>
        <dbReference type="EMBL" id="MDF2097126.1"/>
    </source>
</evidence>
<keyword evidence="1" id="KW-0732">Signal</keyword>
<sequence length="346" mass="38592">MRQMRKRMMLGACAGLLATVGMAATAASQDMPGEGETVTMARATWDTGWFHTEIYAEAMRQLGYEIDGPVTLDNPPFYQAVSTGDVDFWVNGWFPLHNTYERFYEGQAEVVGYVAEGGALQGYLVDKKTAEEYDITSMEDFKKDEIKELFDSNGDGKADMVACPPGWGCEVTIDHHMDAYELRDHVNLITAGYSASMADVLARYQQGEPVFFFTWTPNWTVGVLEPGKDVVWLEVDHADLPEEQKDLEDATTLPGVTGCVADPCNMGWPANDIRAVANNDFLEANPAARKLLEVMEIPVDDIFVQNALMNEGEDSEEDLQRHARDWIADNQETFDGWLEEARSAAQ</sequence>
<evidence type="ECO:0000313" key="4">
    <source>
        <dbReference type="Proteomes" id="UP001215503"/>
    </source>
</evidence>
<keyword evidence="4" id="KW-1185">Reference proteome</keyword>
<feature type="signal peptide" evidence="1">
    <location>
        <begin position="1"/>
        <end position="23"/>
    </location>
</feature>
<feature type="domain" description="ABC-type glycine betaine transport system substrate-binding" evidence="2">
    <location>
        <begin position="37"/>
        <end position="328"/>
    </location>
</feature>
<accession>A0ABT5YQ81</accession>
<dbReference type="SUPFAM" id="SSF53850">
    <property type="entry name" value="Periplasmic binding protein-like II"/>
    <property type="match status" value="1"/>
</dbReference>
<evidence type="ECO:0000256" key="1">
    <source>
        <dbReference type="SAM" id="SignalP"/>
    </source>
</evidence>
<dbReference type="InterPro" id="IPR007210">
    <property type="entry name" value="ABC_Gly_betaine_transp_sub-bd"/>
</dbReference>
<organism evidence="3 4">
    <name type="scientific">Aquibaculum arenosum</name>
    <dbReference type="NCBI Taxonomy" id="3032591"/>
    <lineage>
        <taxon>Bacteria</taxon>
        <taxon>Pseudomonadati</taxon>
        <taxon>Pseudomonadota</taxon>
        <taxon>Alphaproteobacteria</taxon>
        <taxon>Rhodospirillales</taxon>
        <taxon>Rhodovibrionaceae</taxon>
        <taxon>Aquibaculum</taxon>
    </lineage>
</organism>
<feature type="chain" id="PRO_5047452336" evidence="1">
    <location>
        <begin position="24"/>
        <end position="346"/>
    </location>
</feature>
<dbReference type="CDD" id="cd13638">
    <property type="entry name" value="PBP2_EcProx_like"/>
    <property type="match status" value="1"/>
</dbReference>
<proteinExistence type="predicted"/>